<protein>
    <submittedName>
        <fullName evidence="2">Phosphoglycerate mutase-like protein</fullName>
    </submittedName>
</protein>
<name>A0A8H7DCX4_9AGAR</name>
<organism evidence="2 3">
    <name type="scientific">Mycena venus</name>
    <dbReference type="NCBI Taxonomy" id="2733690"/>
    <lineage>
        <taxon>Eukaryota</taxon>
        <taxon>Fungi</taxon>
        <taxon>Dikarya</taxon>
        <taxon>Basidiomycota</taxon>
        <taxon>Agaricomycotina</taxon>
        <taxon>Agaricomycetes</taxon>
        <taxon>Agaricomycetidae</taxon>
        <taxon>Agaricales</taxon>
        <taxon>Marasmiineae</taxon>
        <taxon>Mycenaceae</taxon>
        <taxon>Mycena</taxon>
    </lineage>
</organism>
<dbReference type="EMBL" id="JACAZI010000002">
    <property type="protein sequence ID" value="KAF7368307.1"/>
    <property type="molecule type" value="Genomic_DNA"/>
</dbReference>
<dbReference type="PANTHER" id="PTHR20963:SF18">
    <property type="entry name" value="ACID PHOSPHATASE PHO11-RELATED"/>
    <property type="match status" value="1"/>
</dbReference>
<gene>
    <name evidence="2" type="ORF">MVEN_00152000</name>
</gene>
<accession>A0A8H7DCX4</accession>
<dbReference type="AlphaFoldDB" id="A0A8H7DCX4"/>
<evidence type="ECO:0000313" key="3">
    <source>
        <dbReference type="Proteomes" id="UP000620124"/>
    </source>
</evidence>
<comment type="caution">
    <text evidence="2">The sequence shown here is derived from an EMBL/GenBank/DDBJ whole genome shotgun (WGS) entry which is preliminary data.</text>
</comment>
<keyword evidence="3" id="KW-1185">Reference proteome</keyword>
<dbReference type="InterPro" id="IPR029033">
    <property type="entry name" value="His_PPase_superfam"/>
</dbReference>
<reference evidence="2" key="1">
    <citation type="submission" date="2020-05" db="EMBL/GenBank/DDBJ databases">
        <title>Mycena genomes resolve the evolution of fungal bioluminescence.</title>
        <authorList>
            <person name="Tsai I.J."/>
        </authorList>
    </citation>
    <scope>NUCLEOTIDE SEQUENCE</scope>
    <source>
        <strain evidence="2">CCC161011</strain>
    </source>
</reference>
<dbReference type="GO" id="GO:0003993">
    <property type="term" value="F:acid phosphatase activity"/>
    <property type="evidence" value="ECO:0007669"/>
    <property type="project" value="TreeGrafter"/>
</dbReference>
<dbReference type="PANTHER" id="PTHR20963">
    <property type="entry name" value="MULTIPLE INOSITOL POLYPHOSPHATE PHOSPHATASE-RELATED"/>
    <property type="match status" value="1"/>
</dbReference>
<sequence>MLYISETAGTATTIISGIKKFQRVQNYTGLRQDFLKTFTYSLGVADLVPFGAHQSFQAGELAFQRYTDLISVEIYYLCVHRAALVWVIAQRIGRRLLRRKLSHLKSVVIGDIVRKCGQPFSSCISTNPSAKGNDTLDDNMCLNAGDSDAQTDAWLAAFAPNITARLNRLAPGANVTDTETYSLLSMCSLHTAASFEYLTKERFTTYPSVFPSAQVRRVPRPSTDQHDVRLQSHGLPPGPHPRPRTWVASRLMPFSARMVVERLRCAKATAKGAAQFMRVLVIDAVQPLDFYASGHEEGRGRGISELCAFVGSQRYARSREKGKQCFT</sequence>
<dbReference type="Proteomes" id="UP000620124">
    <property type="component" value="Unassembled WGS sequence"/>
</dbReference>
<proteinExistence type="predicted"/>
<evidence type="ECO:0000313" key="2">
    <source>
        <dbReference type="EMBL" id="KAF7368307.1"/>
    </source>
</evidence>
<feature type="region of interest" description="Disordered" evidence="1">
    <location>
        <begin position="215"/>
        <end position="242"/>
    </location>
</feature>
<dbReference type="Gene3D" id="3.40.50.1240">
    <property type="entry name" value="Phosphoglycerate mutase-like"/>
    <property type="match status" value="2"/>
</dbReference>
<evidence type="ECO:0000256" key="1">
    <source>
        <dbReference type="SAM" id="MobiDB-lite"/>
    </source>
</evidence>
<dbReference type="OrthoDB" id="6509975at2759"/>
<dbReference type="SUPFAM" id="SSF53254">
    <property type="entry name" value="Phosphoglycerate mutase-like"/>
    <property type="match status" value="1"/>
</dbReference>